<name>A0A9P6PNS8_9FUNG</name>
<evidence type="ECO:0000313" key="5">
    <source>
        <dbReference type="EMBL" id="KAG0249013.1"/>
    </source>
</evidence>
<keyword evidence="3" id="KW-0964">Secreted</keyword>
<feature type="domain" description="Crinkler effector protein N-terminal" evidence="4">
    <location>
        <begin position="450"/>
        <end position="552"/>
    </location>
</feature>
<dbReference type="Proteomes" id="UP000726737">
    <property type="component" value="Unassembled WGS sequence"/>
</dbReference>
<evidence type="ECO:0000259" key="4">
    <source>
        <dbReference type="Pfam" id="PF20147"/>
    </source>
</evidence>
<accession>A0A9P6PNS8</accession>
<protein>
    <recommendedName>
        <fullName evidence="4">Crinkler effector protein N-terminal domain-containing protein</fullName>
    </recommendedName>
</protein>
<dbReference type="GO" id="GO:0005576">
    <property type="term" value="C:extracellular region"/>
    <property type="evidence" value="ECO:0007669"/>
    <property type="project" value="UniProtKB-SubCell"/>
</dbReference>
<proteinExistence type="predicted"/>
<reference evidence="5" key="1">
    <citation type="journal article" date="2020" name="Fungal Divers.">
        <title>Resolving the Mortierellaceae phylogeny through synthesis of multi-gene phylogenetics and phylogenomics.</title>
        <authorList>
            <person name="Vandepol N."/>
            <person name="Liber J."/>
            <person name="Desiro A."/>
            <person name="Na H."/>
            <person name="Kennedy M."/>
            <person name="Barry K."/>
            <person name="Grigoriev I.V."/>
            <person name="Miller A.N."/>
            <person name="O'Donnell K."/>
            <person name="Stajich J.E."/>
            <person name="Bonito G."/>
        </authorList>
    </citation>
    <scope>NUCLEOTIDE SEQUENCE</scope>
    <source>
        <strain evidence="5">KOD948</strain>
    </source>
</reference>
<evidence type="ECO:0000256" key="3">
    <source>
        <dbReference type="ARBA" id="ARBA00022525"/>
    </source>
</evidence>
<evidence type="ECO:0000256" key="2">
    <source>
        <dbReference type="ARBA" id="ARBA00004613"/>
    </source>
</evidence>
<organism evidence="5 6">
    <name type="scientific">Mortierella polycephala</name>
    <dbReference type="NCBI Taxonomy" id="41804"/>
    <lineage>
        <taxon>Eukaryota</taxon>
        <taxon>Fungi</taxon>
        <taxon>Fungi incertae sedis</taxon>
        <taxon>Mucoromycota</taxon>
        <taxon>Mortierellomycotina</taxon>
        <taxon>Mortierellomycetes</taxon>
        <taxon>Mortierellales</taxon>
        <taxon>Mortierellaceae</taxon>
        <taxon>Mortierella</taxon>
    </lineage>
</organism>
<gene>
    <name evidence="5" type="ORF">BG011_009675</name>
</gene>
<dbReference type="OrthoDB" id="2445205at2759"/>
<evidence type="ECO:0000256" key="1">
    <source>
        <dbReference type="ARBA" id="ARBA00004340"/>
    </source>
</evidence>
<dbReference type="GO" id="GO:0043657">
    <property type="term" value="C:host cell"/>
    <property type="evidence" value="ECO:0007669"/>
    <property type="project" value="UniProtKB-SubCell"/>
</dbReference>
<keyword evidence="6" id="KW-1185">Reference proteome</keyword>
<dbReference type="EMBL" id="JAAAJA010000883">
    <property type="protein sequence ID" value="KAG0249013.1"/>
    <property type="molecule type" value="Genomic_DNA"/>
</dbReference>
<sequence length="879" mass="98352">MTDNNQPLEAPSSDSSITITCLLNGDSASHSFSVNISATDSLEELKGLIKSKKTPDFDDSAASQLVLWKVSIPTANDKGNENYVITLNALNTKEKKELLPADDLSEVFGNNPPENTIHVIVQRPPRVPELSNIMLKVSLKTTPRRELSWIADVKQATLKDLITLIYDNFPELPHPSQSNDNPRIAIHYGQHRLVDPPYPTTDKQLQAILQICIEQGITSLIVDLETPTKTFSTYNLNEVDMLYGLTASCSGYLSDCQAFQTIGSIELSSDELKQAPNRLYQELEKRIDTTLDNSPIPDDEDISTFVAPFLHHATGLFKDHLRLTSKRQLSGCRGHGQADFLIESRGITLDDRSTELIVTETKRGDFASAVAQNMVQLESALAQQQRETRKRKRNDDDDGNADYEALVCYGIVTDASCWHFVECKLEPATDTALLYPKFRTSLHAPDNTKVKLFCLIDGDPLSRAFSFQYEPTADVDDLRNIIMTSPQAVAFNDIAAFQLTLWRASVSMTAADKHKAILLDTLDIKEELLPSDMLSEAFLGTLPTKMIHIIIQRPPQVPKSSTTIPLKVIIKMESKRELAWIADPNVTTLQDLRSAIFENHPDLKDDHATITIRHPKQLNHPSSIPVAITSDNQFRLILQAYGERNITQLTLDLDSPSKSYSSFSWTEVQEEYGVSQLRNYNVFSTLHLDTKEQKQARGNLWNTLEMLNNSIGIPESEADASMYVACFVGFAIQLYKGNLRMTQQKELKGRRGHGPVDYALVSTNSNKLILGVVEVKFCDMNQGLAQNVVQLESALTERWRTLNNAPGNTTNMNSYGIVTTASLWTFVQCTLSPSDDPTVSFPTFHYSRLPVTYSITGGNWRSEAEDIFKRILWLVDAMS</sequence>
<comment type="caution">
    <text evidence="5">The sequence shown here is derived from an EMBL/GenBank/DDBJ whole genome shotgun (WGS) entry which is preliminary data.</text>
</comment>
<dbReference type="InterPro" id="IPR045379">
    <property type="entry name" value="Crinkler_N"/>
</dbReference>
<evidence type="ECO:0000313" key="6">
    <source>
        <dbReference type="Proteomes" id="UP000726737"/>
    </source>
</evidence>
<dbReference type="Pfam" id="PF20147">
    <property type="entry name" value="Crinkler"/>
    <property type="match status" value="2"/>
</dbReference>
<dbReference type="AlphaFoldDB" id="A0A9P6PNS8"/>
<feature type="non-terminal residue" evidence="5">
    <location>
        <position position="879"/>
    </location>
</feature>
<feature type="domain" description="Crinkler effector protein N-terminal" evidence="4">
    <location>
        <begin position="17"/>
        <end position="122"/>
    </location>
</feature>
<comment type="subcellular location">
    <subcellularLocation>
        <location evidence="1">Host cell</location>
    </subcellularLocation>
    <subcellularLocation>
        <location evidence="2">Secreted</location>
    </subcellularLocation>
</comment>